<dbReference type="RefSeq" id="WP_194116501.1">
    <property type="nucleotide sequence ID" value="NZ_JADFUA010000006.1"/>
</dbReference>
<keyword evidence="4" id="KW-1185">Reference proteome</keyword>
<dbReference type="PANTHER" id="PTHR12126">
    <property type="entry name" value="NADH-UBIQUINONE OXIDOREDUCTASE 39 KDA SUBUNIT-RELATED"/>
    <property type="match status" value="1"/>
</dbReference>
<feature type="transmembrane region" description="Helical" evidence="1">
    <location>
        <begin position="369"/>
        <end position="387"/>
    </location>
</feature>
<dbReference type="PANTHER" id="PTHR12126:SF11">
    <property type="entry name" value="NADH DEHYDROGENASE [UBIQUINONE] 1 ALPHA SUBCOMPLEX SUBUNIT 9, MITOCHONDRIAL"/>
    <property type="match status" value="1"/>
</dbReference>
<feature type="domain" description="NAD(P)-binding" evidence="2">
    <location>
        <begin position="7"/>
        <end position="152"/>
    </location>
</feature>
<reference evidence="3 4" key="1">
    <citation type="submission" date="2020-10" db="EMBL/GenBank/DDBJ databases">
        <title>The genome sequence of Chitinilyticum litopenaei 4Y14.</title>
        <authorList>
            <person name="Liu Y."/>
        </authorList>
    </citation>
    <scope>NUCLEOTIDE SEQUENCE [LARGE SCALE GENOMIC DNA]</scope>
    <source>
        <strain evidence="3 4">4Y14</strain>
    </source>
</reference>
<feature type="transmembrane region" description="Helical" evidence="1">
    <location>
        <begin position="399"/>
        <end position="417"/>
    </location>
</feature>
<dbReference type="InterPro" id="IPR036291">
    <property type="entry name" value="NAD(P)-bd_dom_sf"/>
</dbReference>
<evidence type="ECO:0000256" key="1">
    <source>
        <dbReference type="SAM" id="Phobius"/>
    </source>
</evidence>
<dbReference type="InterPro" id="IPR025695">
    <property type="entry name" value="DoxX-like"/>
</dbReference>
<dbReference type="GO" id="GO:0044877">
    <property type="term" value="F:protein-containing complex binding"/>
    <property type="evidence" value="ECO:0007669"/>
    <property type="project" value="TreeGrafter"/>
</dbReference>
<dbReference type="Pfam" id="PF13460">
    <property type="entry name" value="NAD_binding_10"/>
    <property type="match status" value="1"/>
</dbReference>
<dbReference type="Gene3D" id="3.40.50.720">
    <property type="entry name" value="NAD(P)-binding Rossmann-like Domain"/>
    <property type="match status" value="1"/>
</dbReference>
<feature type="transmembrane region" description="Helical" evidence="1">
    <location>
        <begin position="299"/>
        <end position="323"/>
    </location>
</feature>
<feature type="transmembrane region" description="Helical" evidence="1">
    <location>
        <begin position="344"/>
        <end position="363"/>
    </location>
</feature>
<evidence type="ECO:0000259" key="2">
    <source>
        <dbReference type="Pfam" id="PF13460"/>
    </source>
</evidence>
<sequence>MRVLVCGASGLIGAALVGRLLERGHRPVLLQRRPAPVPVGCEAVAGDFARVASPADCLPWLEGVDAVVNAVGIFRESAGASFAQIHQHAPACLFEACAQAGVRRVVQVSALGAAPDAVTEYWRSKGRAEQVLQARGLDWRIVRPSLVLADDGRSSRQFAALASLPLLPDLAGCRPVQPVLLADVVDALLELIENDAPPQRCVDAVGPQALGLGEYLALLRRNMGLPKARVIRVSALSQNWTAAIGQYLPGCLLGPESLAMLRQGCAADVAGLRALLRREPGACRWNQPDAVRLNAQLRWLLPIMRLALASVWLGTAAVSLWGWPREASYQLLGATGVPAAVQPLVFYGAVALDTVFGVASVVYPRRGLWLAQGSLVLGYSAIIALRLPEFLLHPFGPLLKNLPVLALCLLLAVLGRTNSQSH</sequence>
<gene>
    <name evidence="3" type="ORF">INR99_11565</name>
</gene>
<proteinExistence type="predicted"/>
<dbReference type="InterPro" id="IPR051207">
    <property type="entry name" value="ComplexI_NDUFA9_subunit"/>
</dbReference>
<accession>A0A8J7G0Z8</accession>
<dbReference type="InterPro" id="IPR016040">
    <property type="entry name" value="NAD(P)-bd_dom"/>
</dbReference>
<evidence type="ECO:0000313" key="4">
    <source>
        <dbReference type="Proteomes" id="UP000604481"/>
    </source>
</evidence>
<organism evidence="3 4">
    <name type="scientific">Chitinilyticum piscinae</name>
    <dbReference type="NCBI Taxonomy" id="2866724"/>
    <lineage>
        <taxon>Bacteria</taxon>
        <taxon>Pseudomonadati</taxon>
        <taxon>Pseudomonadota</taxon>
        <taxon>Betaproteobacteria</taxon>
        <taxon>Neisseriales</taxon>
        <taxon>Chitinibacteraceae</taxon>
        <taxon>Chitinilyticum</taxon>
    </lineage>
</organism>
<keyword evidence="1" id="KW-0472">Membrane</keyword>
<dbReference type="EMBL" id="JADFUA010000006">
    <property type="protein sequence ID" value="MBE9609980.1"/>
    <property type="molecule type" value="Genomic_DNA"/>
</dbReference>
<keyword evidence="1" id="KW-1133">Transmembrane helix</keyword>
<dbReference type="Proteomes" id="UP000604481">
    <property type="component" value="Unassembled WGS sequence"/>
</dbReference>
<keyword evidence="1" id="KW-0812">Transmembrane</keyword>
<dbReference type="Pfam" id="PF13781">
    <property type="entry name" value="DoxX_3"/>
    <property type="match status" value="1"/>
</dbReference>
<name>A0A8J7G0Z8_9NEIS</name>
<protein>
    <submittedName>
        <fullName evidence="3">SDR family oxidoreductase</fullName>
    </submittedName>
</protein>
<dbReference type="AlphaFoldDB" id="A0A8J7G0Z8"/>
<dbReference type="SUPFAM" id="SSF51735">
    <property type="entry name" value="NAD(P)-binding Rossmann-fold domains"/>
    <property type="match status" value="1"/>
</dbReference>
<comment type="caution">
    <text evidence="3">The sequence shown here is derived from an EMBL/GenBank/DDBJ whole genome shotgun (WGS) entry which is preliminary data.</text>
</comment>
<evidence type="ECO:0000313" key="3">
    <source>
        <dbReference type="EMBL" id="MBE9609980.1"/>
    </source>
</evidence>